<dbReference type="EMBL" id="UXUI01012680">
    <property type="protein sequence ID" value="VDD97024.1"/>
    <property type="molecule type" value="Genomic_DNA"/>
</dbReference>
<organism evidence="3">
    <name type="scientific">Enterobius vermicularis</name>
    <name type="common">Human pinworm</name>
    <dbReference type="NCBI Taxonomy" id="51028"/>
    <lineage>
        <taxon>Eukaryota</taxon>
        <taxon>Metazoa</taxon>
        <taxon>Ecdysozoa</taxon>
        <taxon>Nematoda</taxon>
        <taxon>Chromadorea</taxon>
        <taxon>Rhabditida</taxon>
        <taxon>Spirurina</taxon>
        <taxon>Oxyuridomorpha</taxon>
        <taxon>Oxyuroidea</taxon>
        <taxon>Oxyuridae</taxon>
        <taxon>Enterobius</taxon>
    </lineage>
</organism>
<keyword evidence="2" id="KW-1185">Reference proteome</keyword>
<reference evidence="1 2" key="2">
    <citation type="submission" date="2018-10" db="EMBL/GenBank/DDBJ databases">
        <authorList>
            <consortium name="Pathogen Informatics"/>
        </authorList>
    </citation>
    <scope>NUCLEOTIDE SEQUENCE [LARGE SCALE GENOMIC DNA]</scope>
</reference>
<evidence type="ECO:0000313" key="3">
    <source>
        <dbReference type="WBParaSite" id="EVEC_0001259701-mRNA-1"/>
    </source>
</evidence>
<proteinExistence type="predicted"/>
<sequence>MYSPEDGSFAKQEVSDDVELISLGEKLPRLYSISDKFNRFRSGLVDILQVEKLFNVYCSVLSDDINNGGSLLKLATSNTYRNDNGDECAVLYMSVGSDRYSMFISDVLPDSASSSNSANVLVFGIVSDTYEQGMAAISHIRQVAKPKIKPRQPLILFAYKTAPARGRETDSKLLKELSALSNELSAYRCLDCSAVNRPTIRTVLAMAMLAARPYISEFRSLSELRFDDDAAPVTNTVSMPAITSGQNNRPPHKRKIFSRLLPKKSAVSKVCNVQ</sequence>
<gene>
    <name evidence="1" type="ORF">EVEC_LOCUS11775</name>
</gene>
<evidence type="ECO:0000313" key="2">
    <source>
        <dbReference type="Proteomes" id="UP000274131"/>
    </source>
</evidence>
<dbReference type="Proteomes" id="UP000274131">
    <property type="component" value="Unassembled WGS sequence"/>
</dbReference>
<dbReference type="AlphaFoldDB" id="A0A0N4VNM9"/>
<accession>A0A0N4VNM9</accession>
<reference evidence="3" key="1">
    <citation type="submission" date="2017-02" db="UniProtKB">
        <authorList>
            <consortium name="WormBaseParasite"/>
        </authorList>
    </citation>
    <scope>IDENTIFICATION</scope>
</reference>
<dbReference type="OrthoDB" id="5774568at2759"/>
<name>A0A0N4VNM9_ENTVE</name>
<dbReference type="WBParaSite" id="EVEC_0001259701-mRNA-1">
    <property type="protein sequence ID" value="EVEC_0001259701-mRNA-1"/>
    <property type="gene ID" value="EVEC_0001259701"/>
</dbReference>
<protein>
    <submittedName>
        <fullName evidence="3">Copine domain-containing protein</fullName>
    </submittedName>
</protein>
<evidence type="ECO:0000313" key="1">
    <source>
        <dbReference type="EMBL" id="VDD97024.1"/>
    </source>
</evidence>